<organism evidence="1 2">
    <name type="scientific">Vibrio coralliirubri</name>
    <dbReference type="NCBI Taxonomy" id="1516159"/>
    <lineage>
        <taxon>Bacteria</taxon>
        <taxon>Pseudomonadati</taxon>
        <taxon>Pseudomonadota</taxon>
        <taxon>Gammaproteobacteria</taxon>
        <taxon>Vibrionales</taxon>
        <taxon>Vibrionaceae</taxon>
        <taxon>Vibrio</taxon>
    </lineage>
</organism>
<gene>
    <name evidence="1" type="ORF">VCR31J2_90069</name>
</gene>
<comment type="caution">
    <text evidence="1">The sequence shown here is derived from an EMBL/GenBank/DDBJ whole genome shotgun (WGS) entry which is preliminary data.</text>
</comment>
<keyword evidence="2" id="KW-1185">Reference proteome</keyword>
<dbReference type="Proteomes" id="UP000041625">
    <property type="component" value="Unassembled WGS sequence"/>
</dbReference>
<name>A0AA86XWL7_9VIBR</name>
<dbReference type="EMBL" id="CCKJ01000245">
    <property type="protein sequence ID" value="CDU00869.1"/>
    <property type="molecule type" value="Genomic_DNA"/>
</dbReference>
<reference evidence="1 2" key="1">
    <citation type="submission" date="2014-06" db="EMBL/GenBank/DDBJ databases">
        <authorList>
            <person name="Le Roux F."/>
        </authorList>
    </citation>
    <scope>NUCLEOTIDE SEQUENCE [LARGE SCALE GENOMIC DNA]</scope>
    <source>
        <strain evidence="1 2">J2-31</strain>
    </source>
</reference>
<accession>A0AA86XWL7</accession>
<protein>
    <submittedName>
        <fullName evidence="1">Uncharacterized protein</fullName>
    </submittedName>
</protein>
<proteinExistence type="predicted"/>
<sequence length="38" mass="4533">MRDYELIRPNKRAHLFYMHHFEIGQDGAPSLIPTTIYT</sequence>
<evidence type="ECO:0000313" key="2">
    <source>
        <dbReference type="Proteomes" id="UP000041625"/>
    </source>
</evidence>
<evidence type="ECO:0000313" key="1">
    <source>
        <dbReference type="EMBL" id="CDU00869.1"/>
    </source>
</evidence>
<dbReference type="AlphaFoldDB" id="A0AA86XWL7"/>